<dbReference type="EMBL" id="BKCJ011344990">
    <property type="protein sequence ID" value="GFD23476.1"/>
    <property type="molecule type" value="Genomic_DNA"/>
</dbReference>
<protein>
    <submittedName>
        <fullName evidence="1">Uncharacterized protein</fullName>
    </submittedName>
</protein>
<accession>A0A699UQ37</accession>
<name>A0A699UQ37_TANCI</name>
<organism evidence="1">
    <name type="scientific">Tanacetum cinerariifolium</name>
    <name type="common">Dalmatian daisy</name>
    <name type="synonym">Chrysanthemum cinerariifolium</name>
    <dbReference type="NCBI Taxonomy" id="118510"/>
    <lineage>
        <taxon>Eukaryota</taxon>
        <taxon>Viridiplantae</taxon>
        <taxon>Streptophyta</taxon>
        <taxon>Embryophyta</taxon>
        <taxon>Tracheophyta</taxon>
        <taxon>Spermatophyta</taxon>
        <taxon>Magnoliopsida</taxon>
        <taxon>eudicotyledons</taxon>
        <taxon>Gunneridae</taxon>
        <taxon>Pentapetalae</taxon>
        <taxon>asterids</taxon>
        <taxon>campanulids</taxon>
        <taxon>Asterales</taxon>
        <taxon>Asteraceae</taxon>
        <taxon>Asteroideae</taxon>
        <taxon>Anthemideae</taxon>
        <taxon>Anthemidinae</taxon>
        <taxon>Tanacetum</taxon>
    </lineage>
</organism>
<sequence length="70" mass="7416">MAKRAIEPPLPVVAPGLAEAGAADVLVAKVLALKKMPPRGLLLRGCSTRAWAARGRHRARARWAARGPGR</sequence>
<gene>
    <name evidence="1" type="ORF">Tci_895445</name>
</gene>
<dbReference type="AlphaFoldDB" id="A0A699UQ37"/>
<reference evidence="1" key="1">
    <citation type="journal article" date="2019" name="Sci. Rep.">
        <title>Draft genome of Tanacetum cinerariifolium, the natural source of mosquito coil.</title>
        <authorList>
            <person name="Yamashiro T."/>
            <person name="Shiraishi A."/>
            <person name="Satake H."/>
            <person name="Nakayama K."/>
        </authorList>
    </citation>
    <scope>NUCLEOTIDE SEQUENCE</scope>
</reference>
<proteinExistence type="predicted"/>
<comment type="caution">
    <text evidence="1">The sequence shown here is derived from an EMBL/GenBank/DDBJ whole genome shotgun (WGS) entry which is preliminary data.</text>
</comment>
<evidence type="ECO:0000313" key="1">
    <source>
        <dbReference type="EMBL" id="GFD23476.1"/>
    </source>
</evidence>